<protein>
    <submittedName>
        <fullName evidence="1">Uncharacterized protein</fullName>
    </submittedName>
</protein>
<evidence type="ECO:0000313" key="2">
    <source>
        <dbReference type="Proteomes" id="UP000631114"/>
    </source>
</evidence>
<evidence type="ECO:0000313" key="1">
    <source>
        <dbReference type="EMBL" id="KAF9604085.1"/>
    </source>
</evidence>
<organism evidence="1 2">
    <name type="scientific">Coptis chinensis</name>
    <dbReference type="NCBI Taxonomy" id="261450"/>
    <lineage>
        <taxon>Eukaryota</taxon>
        <taxon>Viridiplantae</taxon>
        <taxon>Streptophyta</taxon>
        <taxon>Embryophyta</taxon>
        <taxon>Tracheophyta</taxon>
        <taxon>Spermatophyta</taxon>
        <taxon>Magnoliopsida</taxon>
        <taxon>Ranunculales</taxon>
        <taxon>Ranunculaceae</taxon>
        <taxon>Coptidoideae</taxon>
        <taxon>Coptis</taxon>
    </lineage>
</organism>
<proteinExistence type="predicted"/>
<keyword evidence="2" id="KW-1185">Reference proteome</keyword>
<reference evidence="1 2" key="1">
    <citation type="submission" date="2020-10" db="EMBL/GenBank/DDBJ databases">
        <title>The Coptis chinensis genome and diversification of protoberbering-type alkaloids.</title>
        <authorList>
            <person name="Wang B."/>
            <person name="Shu S."/>
            <person name="Song C."/>
            <person name="Liu Y."/>
        </authorList>
    </citation>
    <scope>NUCLEOTIDE SEQUENCE [LARGE SCALE GENOMIC DNA]</scope>
    <source>
        <strain evidence="1">HL-2020</strain>
        <tissue evidence="1">Leaf</tissue>
    </source>
</reference>
<dbReference type="EMBL" id="JADFTS010000005">
    <property type="protein sequence ID" value="KAF9604085.1"/>
    <property type="molecule type" value="Genomic_DNA"/>
</dbReference>
<name>A0A835HNF6_9MAGN</name>
<accession>A0A835HNF6</accession>
<dbReference type="Proteomes" id="UP000631114">
    <property type="component" value="Unassembled WGS sequence"/>
</dbReference>
<dbReference type="OrthoDB" id="1809417at2759"/>
<sequence length="248" mass="27973">MRSRERNATFAPVTSDYHKAKVLFVSIAFSPPDSQLKLKASYCNRKSTAILVYHFNALIKLALSEDAGNREVISKQCEYPVSILPELHWGEIASSGTHSNDVLEQSNNYVQVGASTKVALQVESSVAKRSTPERGDILIDINDRFSQDFLLDIFSKERLTEDSSSISPLYSDGTGLSMNMENHDPKHWSFFQKLAQDEFVRNDVFLMDQDHLGYSSPLTKVKIMFDIILSYLNEISSLKNLLMLGCFC</sequence>
<dbReference type="AlphaFoldDB" id="A0A835HNF6"/>
<gene>
    <name evidence="1" type="ORF">IFM89_002760</name>
</gene>
<comment type="caution">
    <text evidence="1">The sequence shown here is derived from an EMBL/GenBank/DDBJ whole genome shotgun (WGS) entry which is preliminary data.</text>
</comment>